<feature type="transmembrane region" description="Helical" evidence="1">
    <location>
        <begin position="137"/>
        <end position="160"/>
    </location>
</feature>
<dbReference type="GO" id="GO:0000270">
    <property type="term" value="P:peptidoglycan metabolic process"/>
    <property type="evidence" value="ECO:0007669"/>
    <property type="project" value="TreeGrafter"/>
</dbReference>
<feature type="domain" description="DUF218" evidence="2">
    <location>
        <begin position="171"/>
        <end position="298"/>
    </location>
</feature>
<feature type="transmembrane region" description="Helical" evidence="1">
    <location>
        <begin position="6"/>
        <end position="26"/>
    </location>
</feature>
<name>A0A087BS83_9BIFI</name>
<evidence type="ECO:0000256" key="1">
    <source>
        <dbReference type="SAM" id="Phobius"/>
    </source>
</evidence>
<feature type="transmembrane region" description="Helical" evidence="1">
    <location>
        <begin position="105"/>
        <end position="125"/>
    </location>
</feature>
<evidence type="ECO:0000313" key="4">
    <source>
        <dbReference type="Proteomes" id="UP000029082"/>
    </source>
</evidence>
<dbReference type="Pfam" id="PF02698">
    <property type="entry name" value="DUF218"/>
    <property type="match status" value="1"/>
</dbReference>
<dbReference type="RefSeq" id="WP_033512053.1">
    <property type="nucleotide sequence ID" value="NZ_JDUO01000003.1"/>
</dbReference>
<dbReference type="InterPro" id="IPR051599">
    <property type="entry name" value="Cell_Envelope_Assoc"/>
</dbReference>
<gene>
    <name evidence="3" type="ORF">BMON_1777</name>
</gene>
<dbReference type="GO" id="GO:0043164">
    <property type="term" value="P:Gram-negative-bacterium-type cell wall biogenesis"/>
    <property type="evidence" value="ECO:0007669"/>
    <property type="project" value="TreeGrafter"/>
</dbReference>
<proteinExistence type="predicted"/>
<dbReference type="OrthoDB" id="9782395at2"/>
<dbReference type="PANTHER" id="PTHR30336:SF18">
    <property type="entry name" value="MEMBRANE PROTEIN"/>
    <property type="match status" value="1"/>
</dbReference>
<dbReference type="PANTHER" id="PTHR30336">
    <property type="entry name" value="INNER MEMBRANE PROTEIN, PROBABLE PERMEASE"/>
    <property type="match status" value="1"/>
</dbReference>
<accession>A0A087BS83</accession>
<evidence type="ECO:0000313" key="3">
    <source>
        <dbReference type="EMBL" id="KFI73883.1"/>
    </source>
</evidence>
<dbReference type="CDD" id="cd06259">
    <property type="entry name" value="YdcF-like"/>
    <property type="match status" value="1"/>
</dbReference>
<feature type="transmembrane region" description="Helical" evidence="1">
    <location>
        <begin position="66"/>
        <end position="93"/>
    </location>
</feature>
<keyword evidence="1" id="KW-0472">Membrane</keyword>
<feature type="transmembrane region" description="Helical" evidence="1">
    <location>
        <begin position="38"/>
        <end position="60"/>
    </location>
</feature>
<keyword evidence="1" id="KW-0812">Transmembrane</keyword>
<dbReference type="InterPro" id="IPR014729">
    <property type="entry name" value="Rossmann-like_a/b/a_fold"/>
</dbReference>
<keyword evidence="1" id="KW-1133">Transmembrane helix</keyword>
<reference evidence="3 4" key="1">
    <citation type="submission" date="2014-03" db="EMBL/GenBank/DDBJ databases">
        <title>Genomics of Bifidobacteria.</title>
        <authorList>
            <person name="Ventura M."/>
            <person name="Milani C."/>
            <person name="Lugli G.A."/>
        </authorList>
    </citation>
    <scope>NUCLEOTIDE SEQUENCE [LARGE SCALE GENOMIC DNA]</scope>
    <source>
        <strain evidence="3 4">DSM 21395</strain>
    </source>
</reference>
<dbReference type="Proteomes" id="UP000029082">
    <property type="component" value="Unassembled WGS sequence"/>
</dbReference>
<dbReference type="eggNOG" id="COG1434">
    <property type="taxonomic scope" value="Bacteria"/>
</dbReference>
<evidence type="ECO:0000259" key="2">
    <source>
        <dbReference type="Pfam" id="PF02698"/>
    </source>
</evidence>
<dbReference type="EMBL" id="JGZE01000032">
    <property type="protein sequence ID" value="KFI73883.1"/>
    <property type="molecule type" value="Genomic_DNA"/>
</dbReference>
<dbReference type="InterPro" id="IPR003848">
    <property type="entry name" value="DUF218"/>
</dbReference>
<keyword evidence="4" id="KW-1185">Reference proteome</keyword>
<dbReference type="AlphaFoldDB" id="A0A087BS83"/>
<organism evidence="3 4">
    <name type="scientific">Bifidobacterium mongoliense DSM 21395</name>
    <dbReference type="NCBI Taxonomy" id="1437603"/>
    <lineage>
        <taxon>Bacteria</taxon>
        <taxon>Bacillati</taxon>
        <taxon>Actinomycetota</taxon>
        <taxon>Actinomycetes</taxon>
        <taxon>Bifidobacteriales</taxon>
        <taxon>Bifidobacteriaceae</taxon>
        <taxon>Bifidobacterium</taxon>
    </lineage>
</organism>
<dbReference type="Gene3D" id="3.40.50.620">
    <property type="entry name" value="HUPs"/>
    <property type="match status" value="1"/>
</dbReference>
<protein>
    <submittedName>
        <fullName evidence="3">Membrane protein</fullName>
    </submittedName>
</protein>
<comment type="caution">
    <text evidence="3">The sequence shown here is derived from an EMBL/GenBank/DDBJ whole genome shotgun (WGS) entry which is preliminary data.</text>
</comment>
<sequence>MLDTLWSLVVLFIPTLFWGLVFLISFRREPRQFRNTIWFALFVLTAVGTLTLLALSLSAPSEPVQVALLIALVVLAILAPAAVILFLLINAVIVIRREGLSPSTALPGLLGLGLLAILVLDYLVLRGGTSRWLTYLMVLATLEMLWMVFTFAALLLYSTFYRMLPRKRRYDYIIIHGAGLQGERPTPLLQGRLDKAVQLWERQGRFGALIASGGKGDDEAISESEAMRRYLRDTHGVPDDAILTEDRSTTTFENLTFSKEIMDALNGTGRKAYRAALVTSDYHVFRACEYAHRIRLNADGVGSRTSGYYWPAAFIREFIAISRSHWWPYAVIALPVLIVALAR</sequence>
<dbReference type="GeneID" id="93094213"/>
<dbReference type="GO" id="GO:0005886">
    <property type="term" value="C:plasma membrane"/>
    <property type="evidence" value="ECO:0007669"/>
    <property type="project" value="TreeGrafter"/>
</dbReference>
<feature type="transmembrane region" description="Helical" evidence="1">
    <location>
        <begin position="326"/>
        <end position="342"/>
    </location>
</feature>